<sequence length="174" mass="20409">MYNPFKKRYSPEEQKLFKFLSYIKHFETLTEDELSLFIPCMYLRKYKQNEVVFFNGDPSHALYLVKKGRVSLSINIKDNMEELSLVEGGDLFGDNAFLDGAKRIYNALVVSESAELYVIPQINLLDIMENHPEIKAKVMYAFAELYNQYTKNVFKEYKSNFGFFQLGRVYDNNA</sequence>
<evidence type="ECO:0000313" key="2">
    <source>
        <dbReference type="EMBL" id="UXP30634.1"/>
    </source>
</evidence>
<dbReference type="InterPro" id="IPR018490">
    <property type="entry name" value="cNMP-bd_dom_sf"/>
</dbReference>
<name>A0ABY6CJR6_9BACT</name>
<dbReference type="SUPFAM" id="SSF51206">
    <property type="entry name" value="cAMP-binding domain-like"/>
    <property type="match status" value="1"/>
</dbReference>
<accession>A0ABY6CJR6</accession>
<dbReference type="EMBL" id="CP106679">
    <property type="protein sequence ID" value="UXP30634.1"/>
    <property type="molecule type" value="Genomic_DNA"/>
</dbReference>
<keyword evidence="3" id="KW-1185">Reference proteome</keyword>
<gene>
    <name evidence="2" type="ORF">N6H18_09730</name>
</gene>
<dbReference type="SMART" id="SM00100">
    <property type="entry name" value="cNMP"/>
    <property type="match status" value="1"/>
</dbReference>
<evidence type="ECO:0000313" key="3">
    <source>
        <dbReference type="Proteomes" id="UP001065174"/>
    </source>
</evidence>
<evidence type="ECO:0000259" key="1">
    <source>
        <dbReference type="PROSITE" id="PS50042"/>
    </source>
</evidence>
<dbReference type="CDD" id="cd00038">
    <property type="entry name" value="CAP_ED"/>
    <property type="match status" value="1"/>
</dbReference>
<dbReference type="PANTHER" id="PTHR23011">
    <property type="entry name" value="CYCLIC NUCLEOTIDE-BINDING DOMAIN CONTAINING PROTEIN"/>
    <property type="match status" value="1"/>
</dbReference>
<dbReference type="RefSeq" id="WP_262308081.1">
    <property type="nucleotide sequence ID" value="NZ_CP106679.1"/>
</dbReference>
<feature type="domain" description="Cyclic nucleotide-binding" evidence="1">
    <location>
        <begin position="25"/>
        <end position="145"/>
    </location>
</feature>
<proteinExistence type="predicted"/>
<protein>
    <submittedName>
        <fullName evidence="2">Cyclic nucleotide-binding domain-containing protein</fullName>
    </submittedName>
</protein>
<dbReference type="Pfam" id="PF00027">
    <property type="entry name" value="cNMP_binding"/>
    <property type="match status" value="1"/>
</dbReference>
<reference evidence="2" key="1">
    <citation type="submission" date="2022-09" db="EMBL/GenBank/DDBJ databases">
        <title>Comparative genomics and taxonomic characterization of three novel marine species of genus Reichenbachiella exhibiting antioxidant and polysaccharide degradation activities.</title>
        <authorList>
            <person name="Muhammad N."/>
            <person name="Lee Y.-J."/>
            <person name="Ko J."/>
            <person name="Kim S.-G."/>
        </authorList>
    </citation>
    <scope>NUCLEOTIDE SEQUENCE</scope>
    <source>
        <strain evidence="2">BKB1-1</strain>
    </source>
</reference>
<dbReference type="PROSITE" id="PS50042">
    <property type="entry name" value="CNMP_BINDING_3"/>
    <property type="match status" value="1"/>
</dbReference>
<dbReference type="InterPro" id="IPR000595">
    <property type="entry name" value="cNMP-bd_dom"/>
</dbReference>
<dbReference type="PANTHER" id="PTHR23011:SF28">
    <property type="entry name" value="CYCLIC NUCLEOTIDE-BINDING DOMAIN CONTAINING PROTEIN"/>
    <property type="match status" value="1"/>
</dbReference>
<dbReference type="InterPro" id="IPR014710">
    <property type="entry name" value="RmlC-like_jellyroll"/>
</dbReference>
<organism evidence="2 3">
    <name type="scientific">Reichenbachiella agarivorans</name>
    <dbReference type="NCBI Taxonomy" id="2979464"/>
    <lineage>
        <taxon>Bacteria</taxon>
        <taxon>Pseudomonadati</taxon>
        <taxon>Bacteroidota</taxon>
        <taxon>Cytophagia</taxon>
        <taxon>Cytophagales</taxon>
        <taxon>Reichenbachiellaceae</taxon>
        <taxon>Reichenbachiella</taxon>
    </lineage>
</organism>
<dbReference type="Proteomes" id="UP001065174">
    <property type="component" value="Chromosome"/>
</dbReference>
<dbReference type="Gene3D" id="2.60.120.10">
    <property type="entry name" value="Jelly Rolls"/>
    <property type="match status" value="1"/>
</dbReference>